<evidence type="ECO:0000256" key="2">
    <source>
        <dbReference type="ARBA" id="ARBA00022771"/>
    </source>
</evidence>
<keyword evidence="3" id="KW-0862">Zinc</keyword>
<evidence type="ECO:0000259" key="6">
    <source>
        <dbReference type="PROSITE" id="PS50808"/>
    </source>
</evidence>
<dbReference type="InterPro" id="IPR053031">
    <property type="entry name" value="Cuticle_assoc_protein"/>
</dbReference>
<evidence type="ECO:0000256" key="3">
    <source>
        <dbReference type="ARBA" id="ARBA00022833"/>
    </source>
</evidence>
<feature type="compositionally biased region" description="Polar residues" evidence="5">
    <location>
        <begin position="85"/>
        <end position="103"/>
    </location>
</feature>
<protein>
    <recommendedName>
        <fullName evidence="6">BED-type domain-containing protein</fullName>
    </recommendedName>
</protein>
<feature type="region of interest" description="Disordered" evidence="5">
    <location>
        <begin position="1"/>
        <end position="118"/>
    </location>
</feature>
<evidence type="ECO:0000256" key="4">
    <source>
        <dbReference type="PROSITE-ProRule" id="PRU00027"/>
    </source>
</evidence>
<organism evidence="7 8">
    <name type="scientific">Phytophthora oleae</name>
    <dbReference type="NCBI Taxonomy" id="2107226"/>
    <lineage>
        <taxon>Eukaryota</taxon>
        <taxon>Sar</taxon>
        <taxon>Stramenopiles</taxon>
        <taxon>Oomycota</taxon>
        <taxon>Peronosporomycetes</taxon>
        <taxon>Peronosporales</taxon>
        <taxon>Peronosporaceae</taxon>
        <taxon>Phytophthora</taxon>
    </lineage>
</organism>
<name>A0ABD3FHF2_9STRA</name>
<comment type="caution">
    <text evidence="7">The sequence shown here is derived from an EMBL/GenBank/DDBJ whole genome shotgun (WGS) entry which is preliminary data.</text>
</comment>
<reference evidence="7 8" key="1">
    <citation type="submission" date="2024-09" db="EMBL/GenBank/DDBJ databases">
        <title>Genome sequencing and assembly of Phytophthora oleae, isolate VK10A, causative agent of rot of olive drupes.</title>
        <authorList>
            <person name="Conti Taguali S."/>
            <person name="Riolo M."/>
            <person name="La Spada F."/>
            <person name="Cacciola S.O."/>
            <person name="Dionisio G."/>
        </authorList>
    </citation>
    <scope>NUCLEOTIDE SEQUENCE [LARGE SCALE GENOMIC DNA]</scope>
    <source>
        <strain evidence="7 8">VK10A</strain>
    </source>
</reference>
<feature type="compositionally biased region" description="Low complexity" evidence="5">
    <location>
        <begin position="21"/>
        <end position="34"/>
    </location>
</feature>
<keyword evidence="1" id="KW-0479">Metal-binding</keyword>
<gene>
    <name evidence="7" type="ORF">V7S43_019068</name>
</gene>
<proteinExistence type="predicted"/>
<sequence length="296" mass="32657">MTVPLDPITMSTQNSADCGESLPASRASSSPLAATHTPRSTRTLRSPGGSALRRSPRYSPYHVAESSGNSTNLPPVVTRRVVFSLQPSTPTQSRQPRSPGQTRLSRRSPLKTGRPRNEIWQHFDIEREGSKKHGRCKYCGVLVKNGKPRGDLLRHLTGTNANQCQNVPRGVQMSLRLGLTPEPVADPDVTPQPTQSNYSQDAFEMALERVLFVCALPFVLIEAPVFRTFLAMVAPTMKLPSRRKLSSVLLKRVRNELRVEVNKLISRQGYVSLVTDGWSDTNSSSIINFMVVAPGM</sequence>
<dbReference type="InterPro" id="IPR003656">
    <property type="entry name" value="Znf_BED"/>
</dbReference>
<dbReference type="PANTHER" id="PTHR34396">
    <property type="entry name" value="OS03G0264950 PROTEIN-RELATED"/>
    <property type="match status" value="1"/>
</dbReference>
<dbReference type="AlphaFoldDB" id="A0ABD3FHF2"/>
<dbReference type="PANTHER" id="PTHR34396:SF27">
    <property type="entry name" value="OS08G0208700 PROTEIN"/>
    <property type="match status" value="1"/>
</dbReference>
<evidence type="ECO:0000256" key="1">
    <source>
        <dbReference type="ARBA" id="ARBA00022723"/>
    </source>
</evidence>
<feature type="domain" description="BED-type" evidence="6">
    <location>
        <begin position="114"/>
        <end position="171"/>
    </location>
</feature>
<dbReference type="Proteomes" id="UP001632037">
    <property type="component" value="Unassembled WGS sequence"/>
</dbReference>
<dbReference type="PROSITE" id="PS50808">
    <property type="entry name" value="ZF_BED"/>
    <property type="match status" value="1"/>
</dbReference>
<evidence type="ECO:0000313" key="7">
    <source>
        <dbReference type="EMBL" id="KAL3664959.1"/>
    </source>
</evidence>
<evidence type="ECO:0000313" key="8">
    <source>
        <dbReference type="Proteomes" id="UP001632037"/>
    </source>
</evidence>
<keyword evidence="8" id="KW-1185">Reference proteome</keyword>
<dbReference type="EMBL" id="JBIMZQ010000022">
    <property type="protein sequence ID" value="KAL3664959.1"/>
    <property type="molecule type" value="Genomic_DNA"/>
</dbReference>
<evidence type="ECO:0000256" key="5">
    <source>
        <dbReference type="SAM" id="MobiDB-lite"/>
    </source>
</evidence>
<dbReference type="GO" id="GO:0008270">
    <property type="term" value="F:zinc ion binding"/>
    <property type="evidence" value="ECO:0007669"/>
    <property type="project" value="UniProtKB-KW"/>
</dbReference>
<accession>A0ABD3FHF2</accession>
<keyword evidence="2 4" id="KW-0863">Zinc-finger</keyword>